<dbReference type="PANTHER" id="PTHR44688:SF16">
    <property type="entry name" value="DNA-BINDING TRANSCRIPTIONAL ACTIVATOR DEVR_DOSR"/>
    <property type="match status" value="1"/>
</dbReference>
<dbReference type="SMART" id="SM00421">
    <property type="entry name" value="HTH_LUXR"/>
    <property type="match status" value="1"/>
</dbReference>
<dbReference type="InterPro" id="IPR036388">
    <property type="entry name" value="WH-like_DNA-bd_sf"/>
</dbReference>
<dbReference type="CDD" id="cd06170">
    <property type="entry name" value="LuxR_C_like"/>
    <property type="match status" value="1"/>
</dbReference>
<comment type="caution">
    <text evidence="5">The sequence shown here is derived from an EMBL/GenBank/DDBJ whole genome shotgun (WGS) entry which is preliminary data.</text>
</comment>
<accession>A0ABS3HET3</accession>
<sequence>MLVQRFCHAHQFTQRETEVFELLLSHHTNQEIADQLFLSLGTVKTHVHNIFIKLDIKKRTQIFPLFEDYQASTPEKITLKKSSDFS</sequence>
<feature type="domain" description="HTH luxR-type" evidence="4">
    <location>
        <begin position="5"/>
        <end position="70"/>
    </location>
</feature>
<evidence type="ECO:0000256" key="3">
    <source>
        <dbReference type="ARBA" id="ARBA00023163"/>
    </source>
</evidence>
<dbReference type="Proteomes" id="UP000664495">
    <property type="component" value="Unassembled WGS sequence"/>
</dbReference>
<dbReference type="PRINTS" id="PR00038">
    <property type="entry name" value="HTHLUXR"/>
</dbReference>
<evidence type="ECO:0000313" key="6">
    <source>
        <dbReference type="Proteomes" id="UP000664495"/>
    </source>
</evidence>
<evidence type="ECO:0000256" key="1">
    <source>
        <dbReference type="ARBA" id="ARBA00023015"/>
    </source>
</evidence>
<dbReference type="SUPFAM" id="SSF46894">
    <property type="entry name" value="C-terminal effector domain of the bipartite response regulators"/>
    <property type="match status" value="1"/>
</dbReference>
<evidence type="ECO:0000256" key="2">
    <source>
        <dbReference type="ARBA" id="ARBA00023125"/>
    </source>
</evidence>
<dbReference type="Pfam" id="PF00196">
    <property type="entry name" value="GerE"/>
    <property type="match status" value="1"/>
</dbReference>
<dbReference type="PANTHER" id="PTHR44688">
    <property type="entry name" value="DNA-BINDING TRANSCRIPTIONAL ACTIVATOR DEVR_DOSR"/>
    <property type="match status" value="1"/>
</dbReference>
<keyword evidence="1" id="KW-0805">Transcription regulation</keyword>
<dbReference type="PROSITE" id="PS50043">
    <property type="entry name" value="HTH_LUXR_2"/>
    <property type="match status" value="1"/>
</dbReference>
<organism evidence="5 6">
    <name type="scientific">Candidatus Enterococcus murrayae</name>
    <dbReference type="NCBI Taxonomy" id="2815321"/>
    <lineage>
        <taxon>Bacteria</taxon>
        <taxon>Bacillati</taxon>
        <taxon>Bacillota</taxon>
        <taxon>Bacilli</taxon>
        <taxon>Lactobacillales</taxon>
        <taxon>Enterococcaceae</taxon>
        <taxon>Enterococcus</taxon>
    </lineage>
</organism>
<dbReference type="Gene3D" id="1.10.10.10">
    <property type="entry name" value="Winged helix-like DNA-binding domain superfamily/Winged helix DNA-binding domain"/>
    <property type="match status" value="1"/>
</dbReference>
<name>A0ABS3HET3_9ENTE</name>
<keyword evidence="2" id="KW-0238">DNA-binding</keyword>
<evidence type="ECO:0000313" key="5">
    <source>
        <dbReference type="EMBL" id="MBO0451517.1"/>
    </source>
</evidence>
<reference evidence="5 6" key="1">
    <citation type="submission" date="2021-03" db="EMBL/GenBank/DDBJ databases">
        <title>Enterococcal diversity collection.</title>
        <authorList>
            <person name="Gilmore M.S."/>
            <person name="Schwartzman J."/>
            <person name="Van Tyne D."/>
            <person name="Martin M."/>
            <person name="Earl A.M."/>
            <person name="Manson A.L."/>
            <person name="Straub T."/>
            <person name="Salamzade R."/>
            <person name="Saavedra J."/>
            <person name="Lebreton F."/>
            <person name="Prichula J."/>
            <person name="Schaufler K."/>
            <person name="Gaca A."/>
            <person name="Sgardioli B."/>
            <person name="Wagenaar J."/>
            <person name="Strong T."/>
        </authorList>
    </citation>
    <scope>NUCLEOTIDE SEQUENCE [LARGE SCALE GENOMIC DNA]</scope>
    <source>
        <strain evidence="5 6">MJM16</strain>
    </source>
</reference>
<keyword evidence="3" id="KW-0804">Transcription</keyword>
<dbReference type="InterPro" id="IPR016032">
    <property type="entry name" value="Sig_transdc_resp-reg_C-effctor"/>
</dbReference>
<dbReference type="EMBL" id="JAFLVR010000009">
    <property type="protein sequence ID" value="MBO0451517.1"/>
    <property type="molecule type" value="Genomic_DNA"/>
</dbReference>
<proteinExistence type="predicted"/>
<protein>
    <submittedName>
        <fullName evidence="5">Response regulator transcription factor</fullName>
    </submittedName>
</protein>
<gene>
    <name evidence="5" type="ORF">JZO85_04500</name>
</gene>
<dbReference type="InterPro" id="IPR000792">
    <property type="entry name" value="Tscrpt_reg_LuxR_C"/>
</dbReference>
<evidence type="ECO:0000259" key="4">
    <source>
        <dbReference type="PROSITE" id="PS50043"/>
    </source>
</evidence>
<keyword evidence="6" id="KW-1185">Reference proteome</keyword>